<gene>
    <name evidence="3" type="ORF">P43SY_011374</name>
</gene>
<dbReference type="Proteomes" id="UP001209570">
    <property type="component" value="Unassembled WGS sequence"/>
</dbReference>
<proteinExistence type="predicted"/>
<evidence type="ECO:0000259" key="2">
    <source>
        <dbReference type="Pfam" id="PF05391"/>
    </source>
</evidence>
<dbReference type="EMBL" id="JAKCXM010001387">
    <property type="protein sequence ID" value="KAJ0391010.1"/>
    <property type="molecule type" value="Genomic_DNA"/>
</dbReference>
<accession>A0AAD5LR24</accession>
<dbReference type="AlphaFoldDB" id="A0AAD5LR24"/>
<evidence type="ECO:0000256" key="1">
    <source>
        <dbReference type="ARBA" id="ARBA00022884"/>
    </source>
</evidence>
<organism evidence="3 4">
    <name type="scientific">Pythium insidiosum</name>
    <name type="common">Pythiosis disease agent</name>
    <dbReference type="NCBI Taxonomy" id="114742"/>
    <lineage>
        <taxon>Eukaryota</taxon>
        <taxon>Sar</taxon>
        <taxon>Stramenopiles</taxon>
        <taxon>Oomycota</taxon>
        <taxon>Peronosporomycetes</taxon>
        <taxon>Pythiales</taxon>
        <taxon>Pythiaceae</taxon>
        <taxon>Pythium</taxon>
    </lineage>
</organism>
<dbReference type="InterPro" id="IPR008669">
    <property type="entry name" value="LSM_interact"/>
</dbReference>
<protein>
    <recommendedName>
        <fullName evidence="2">LSM-interacting domain-containing protein</fullName>
    </recommendedName>
</protein>
<feature type="domain" description="LSM-interacting" evidence="2">
    <location>
        <begin position="154"/>
        <end position="168"/>
    </location>
</feature>
<keyword evidence="4" id="KW-1185">Reference proteome</keyword>
<evidence type="ECO:0000313" key="4">
    <source>
        <dbReference type="Proteomes" id="UP001209570"/>
    </source>
</evidence>
<dbReference type="Pfam" id="PF05391">
    <property type="entry name" value="Lsm_interact"/>
    <property type="match status" value="1"/>
</dbReference>
<reference evidence="3" key="1">
    <citation type="submission" date="2021-12" db="EMBL/GenBank/DDBJ databases">
        <title>Prjna785345.</title>
        <authorList>
            <person name="Rujirawat T."/>
            <person name="Krajaejun T."/>
        </authorList>
    </citation>
    <scope>NUCLEOTIDE SEQUENCE</scope>
    <source>
        <strain evidence="3">Pi057C3</strain>
    </source>
</reference>
<comment type="caution">
    <text evidence="3">The sequence shown here is derived from an EMBL/GenBank/DDBJ whole genome shotgun (WGS) entry which is preliminary data.</text>
</comment>
<sequence length="170" mass="19559">MNGYEDRLTAALASTPPDGGDKVESVEQVWTQYLNFAVHRLGALFPADKDEQRKAFLITMFERAVAMVCLSTTLWHRYIEFASREELNVDERVVLILTDKRGKPKDYALVEFKDPQFVAVSLSKLDELQQQLGVQVTLQLSRMSIEQVLKQRDAQRPKSNEDFRKLLLNN</sequence>
<name>A0AAD5LR24_PYTIN</name>
<evidence type="ECO:0000313" key="3">
    <source>
        <dbReference type="EMBL" id="KAJ0391010.1"/>
    </source>
</evidence>
<dbReference type="GO" id="GO:0003723">
    <property type="term" value="F:RNA binding"/>
    <property type="evidence" value="ECO:0007669"/>
    <property type="project" value="UniProtKB-KW"/>
</dbReference>
<keyword evidence="1" id="KW-0694">RNA-binding</keyword>